<dbReference type="InterPro" id="IPR027995">
    <property type="entry name" value="Galactosyl_T_N"/>
</dbReference>
<feature type="transmembrane region" description="Helical" evidence="11">
    <location>
        <begin position="27"/>
        <end position="53"/>
    </location>
</feature>
<comment type="caution">
    <text evidence="15">The sequence shown here is derived from an EMBL/GenBank/DDBJ whole genome shotgun (WGS) entry which is preliminary data.</text>
</comment>
<accession>A0A3S3P4P6</accession>
<dbReference type="Gene3D" id="3.90.550.10">
    <property type="entry name" value="Spore Coat Polysaccharide Biosynthesis Protein SpsA, Chain A"/>
    <property type="match status" value="1"/>
</dbReference>
<dbReference type="GO" id="GO:0046872">
    <property type="term" value="F:metal ion binding"/>
    <property type="evidence" value="ECO:0007669"/>
    <property type="project" value="UniProtKB-UniRule"/>
</dbReference>
<keyword evidence="5 11" id="KW-0808">Transferase</keyword>
<keyword evidence="11" id="KW-0464">Manganese</keyword>
<evidence type="ECO:0000256" key="6">
    <source>
        <dbReference type="ARBA" id="ARBA00022692"/>
    </source>
</evidence>
<comment type="function">
    <text evidence="11">Catalyzes the transfer of galactose onto proteins or lipids.</text>
</comment>
<evidence type="ECO:0000256" key="3">
    <source>
        <dbReference type="ARBA" id="ARBA00005735"/>
    </source>
</evidence>
<feature type="compositionally biased region" description="Polar residues" evidence="12">
    <location>
        <begin position="83"/>
        <end position="102"/>
    </location>
</feature>
<dbReference type="GO" id="GO:0033842">
    <property type="term" value="F:N-acetyl-beta-glucosaminyl-derivative 4-beta-N-acetylgalactosaminyltransferase activity"/>
    <property type="evidence" value="ECO:0007669"/>
    <property type="project" value="TreeGrafter"/>
</dbReference>
<dbReference type="GO" id="GO:0005794">
    <property type="term" value="C:Golgi apparatus"/>
    <property type="evidence" value="ECO:0007669"/>
    <property type="project" value="TreeGrafter"/>
</dbReference>
<dbReference type="GO" id="GO:0016020">
    <property type="term" value="C:membrane"/>
    <property type="evidence" value="ECO:0007669"/>
    <property type="project" value="UniProtKB-SubCell"/>
</dbReference>
<dbReference type="PANTHER" id="PTHR19300:SF57">
    <property type="entry name" value="BETA-1,4-N-ACETYLGALACTOSAMINYLTRANSFERASE"/>
    <property type="match status" value="1"/>
</dbReference>
<dbReference type="OrthoDB" id="10038994at2759"/>
<evidence type="ECO:0000313" key="15">
    <source>
        <dbReference type="EMBL" id="RWS07990.1"/>
    </source>
</evidence>
<keyword evidence="8 11" id="KW-1133">Transmembrane helix</keyword>
<protein>
    <recommendedName>
        <fullName evidence="11">Beta-1,4-N-acetylgalactosaminyltransferase</fullName>
        <ecNumber evidence="11">2.4.1.-</ecNumber>
    </recommendedName>
    <alternativeName>
        <fullName evidence="11">Beta-4-GalNAcT</fullName>
    </alternativeName>
</protein>
<evidence type="ECO:0000256" key="4">
    <source>
        <dbReference type="ARBA" id="ARBA00022676"/>
    </source>
</evidence>
<reference evidence="15 16" key="1">
    <citation type="journal article" date="2018" name="Gigascience">
        <title>Genomes of trombidid mites reveal novel predicted allergens and laterally-transferred genes associated with secondary metabolism.</title>
        <authorList>
            <person name="Dong X."/>
            <person name="Chaisiri K."/>
            <person name="Xia D."/>
            <person name="Armstrong S.D."/>
            <person name="Fang Y."/>
            <person name="Donnelly M.J."/>
            <person name="Kadowaki T."/>
            <person name="McGarry J.W."/>
            <person name="Darby A.C."/>
            <person name="Makepeace B.L."/>
        </authorList>
    </citation>
    <scope>NUCLEOTIDE SEQUENCE [LARGE SCALE GENOMIC DNA]</scope>
    <source>
        <strain evidence="15">UoL-WK</strain>
    </source>
</reference>
<evidence type="ECO:0000256" key="10">
    <source>
        <dbReference type="ARBA" id="ARBA00023180"/>
    </source>
</evidence>
<dbReference type="Proteomes" id="UP000285301">
    <property type="component" value="Unassembled WGS sequence"/>
</dbReference>
<keyword evidence="16" id="KW-1185">Reference proteome</keyword>
<evidence type="ECO:0000256" key="7">
    <source>
        <dbReference type="ARBA" id="ARBA00022968"/>
    </source>
</evidence>
<dbReference type="InterPro" id="IPR029044">
    <property type="entry name" value="Nucleotide-diphossugar_trans"/>
</dbReference>
<dbReference type="EC" id="2.4.1.-" evidence="11"/>
<sequence>MIPRGRPLVQIPVPPVRPLLRRTIKRFLRLLPSVLLLLFVVSLIFVTLMQIAVIHAHRRSLAFQRNSNSSVVISAASVASMNPSTAKSGGDSRSQNNANGINQKKRQEVLRIEALLDRGSLSLEANTKTLQNLVNAGRVKQILNYVKERGKQKKNYIKSPASSSKSLHYIDKSTFFPLSQALITVTGNESRGNDSFKIEAAFDKKATLKSNITSANYTFAANDSGINSTGLLLHKGMYLCPEVPPGLVGRVRIEVHPRTKSEQKAPELRLPKPQVLFGGHWEPLDCYSRHRVAIIIPYRDRREHLFLLLYHLHPILQRQLLEYKIYVIEQFGNDTFNKGVLMNAGVREALKENNYHCFVFHDVDLIPEDDRNLYSCPSVPRHMSVAIDKFNYSYLVGGVFSISKKHFILVNGYSNLYWGWGGEDDDMAH</sequence>
<keyword evidence="7 11" id="KW-0735">Signal-anchor</keyword>
<evidence type="ECO:0000256" key="5">
    <source>
        <dbReference type="ARBA" id="ARBA00022679"/>
    </source>
</evidence>
<keyword evidence="9 11" id="KW-0472">Membrane</keyword>
<dbReference type="AlphaFoldDB" id="A0A3S3P4P6"/>
<feature type="region of interest" description="Disordered" evidence="12">
    <location>
        <begin position="83"/>
        <end position="103"/>
    </location>
</feature>
<dbReference type="GO" id="GO:0006688">
    <property type="term" value="P:glycosphingolipid biosynthetic process"/>
    <property type="evidence" value="ECO:0007669"/>
    <property type="project" value="TreeGrafter"/>
</dbReference>
<evidence type="ECO:0000259" key="14">
    <source>
        <dbReference type="Pfam" id="PF13733"/>
    </source>
</evidence>
<evidence type="ECO:0000256" key="8">
    <source>
        <dbReference type="ARBA" id="ARBA00022989"/>
    </source>
</evidence>
<name>A0A3S3P4P6_9ACAR</name>
<dbReference type="GO" id="GO:0008378">
    <property type="term" value="F:galactosyltransferase activity"/>
    <property type="evidence" value="ECO:0007669"/>
    <property type="project" value="TreeGrafter"/>
</dbReference>
<evidence type="ECO:0000256" key="9">
    <source>
        <dbReference type="ARBA" id="ARBA00023136"/>
    </source>
</evidence>
<dbReference type="Pfam" id="PF13733">
    <property type="entry name" value="Glyco_transf_7N"/>
    <property type="match status" value="1"/>
</dbReference>
<keyword evidence="10 11" id="KW-0325">Glycoprotein</keyword>
<dbReference type="InterPro" id="IPR003859">
    <property type="entry name" value="Galactosyl_T"/>
</dbReference>
<dbReference type="GO" id="GO:0005975">
    <property type="term" value="P:carbohydrate metabolic process"/>
    <property type="evidence" value="ECO:0007669"/>
    <property type="project" value="InterPro"/>
</dbReference>
<organism evidence="15 16">
    <name type="scientific">Dinothrombium tinctorium</name>
    <dbReference type="NCBI Taxonomy" id="1965070"/>
    <lineage>
        <taxon>Eukaryota</taxon>
        <taxon>Metazoa</taxon>
        <taxon>Ecdysozoa</taxon>
        <taxon>Arthropoda</taxon>
        <taxon>Chelicerata</taxon>
        <taxon>Arachnida</taxon>
        <taxon>Acari</taxon>
        <taxon>Acariformes</taxon>
        <taxon>Trombidiformes</taxon>
        <taxon>Prostigmata</taxon>
        <taxon>Anystina</taxon>
        <taxon>Parasitengona</taxon>
        <taxon>Trombidioidea</taxon>
        <taxon>Trombidiidae</taxon>
        <taxon>Dinothrombium</taxon>
    </lineage>
</organism>
<dbReference type="EMBL" id="NCKU01003193">
    <property type="protein sequence ID" value="RWS07990.1"/>
    <property type="molecule type" value="Genomic_DNA"/>
</dbReference>
<dbReference type="SUPFAM" id="SSF53448">
    <property type="entry name" value="Nucleotide-diphospho-sugar transferases"/>
    <property type="match status" value="1"/>
</dbReference>
<comment type="subcellular location">
    <subcellularLocation>
        <location evidence="1 11">Membrane</location>
        <topology evidence="1 11">Single-pass type II membrane protein</topology>
    </subcellularLocation>
</comment>
<comment type="cofactor">
    <cofactor evidence="11">
        <name>Mn(2+)</name>
        <dbReference type="ChEBI" id="CHEBI:29035"/>
    </cofactor>
</comment>
<dbReference type="InterPro" id="IPR027791">
    <property type="entry name" value="Galactosyl_T_C"/>
</dbReference>
<comment type="similarity">
    <text evidence="3 11">Belongs to the glycosyltransferase 7 family.</text>
</comment>
<comment type="pathway">
    <text evidence="2 11">Protein modification; protein glycosylation.</text>
</comment>
<dbReference type="PANTHER" id="PTHR19300">
    <property type="entry name" value="BETA-1,4-GALACTOSYLTRANSFERASE"/>
    <property type="match status" value="1"/>
</dbReference>
<keyword evidence="6 11" id="KW-0812">Transmembrane</keyword>
<dbReference type="PRINTS" id="PR02050">
    <property type="entry name" value="B14GALTRFASE"/>
</dbReference>
<evidence type="ECO:0000256" key="2">
    <source>
        <dbReference type="ARBA" id="ARBA00004922"/>
    </source>
</evidence>
<dbReference type="Pfam" id="PF02709">
    <property type="entry name" value="Glyco_transf_7C"/>
    <property type="match status" value="1"/>
</dbReference>
<proteinExistence type="inferred from homology"/>
<evidence type="ECO:0000313" key="16">
    <source>
        <dbReference type="Proteomes" id="UP000285301"/>
    </source>
</evidence>
<keyword evidence="11" id="KW-0479">Metal-binding</keyword>
<evidence type="ECO:0000256" key="1">
    <source>
        <dbReference type="ARBA" id="ARBA00004606"/>
    </source>
</evidence>
<feature type="non-terminal residue" evidence="15">
    <location>
        <position position="429"/>
    </location>
</feature>
<feature type="domain" description="Galactosyltransferase N-terminal" evidence="14">
    <location>
        <begin position="240"/>
        <end position="377"/>
    </location>
</feature>
<evidence type="ECO:0000259" key="13">
    <source>
        <dbReference type="Pfam" id="PF02709"/>
    </source>
</evidence>
<feature type="domain" description="Galactosyltransferase C-terminal" evidence="13">
    <location>
        <begin position="381"/>
        <end position="428"/>
    </location>
</feature>
<dbReference type="STRING" id="1965070.A0A3S3P4P6"/>
<gene>
    <name evidence="15" type="ORF">B4U79_10378</name>
</gene>
<evidence type="ECO:0000256" key="11">
    <source>
        <dbReference type="RuleBase" id="RU368121"/>
    </source>
</evidence>
<dbReference type="UniPathway" id="UPA00378"/>
<evidence type="ECO:0000256" key="12">
    <source>
        <dbReference type="SAM" id="MobiDB-lite"/>
    </source>
</evidence>
<keyword evidence="4 11" id="KW-0328">Glycosyltransferase</keyword>